<dbReference type="SUPFAM" id="SSF46785">
    <property type="entry name" value="Winged helix' DNA-binding domain"/>
    <property type="match status" value="1"/>
</dbReference>
<dbReference type="InterPro" id="IPR036388">
    <property type="entry name" value="WH-like_DNA-bd_sf"/>
</dbReference>
<dbReference type="EMBL" id="PGFS01000001">
    <property type="protein sequence ID" value="MDH4574056.1"/>
    <property type="molecule type" value="Genomic_DNA"/>
</dbReference>
<evidence type="ECO:0000313" key="7">
    <source>
        <dbReference type="Proteomes" id="UP001162135"/>
    </source>
</evidence>
<name>A0ABT6I8X0_9GAMM</name>
<keyword evidence="4" id="KW-0804">Transcription</keyword>
<evidence type="ECO:0000256" key="3">
    <source>
        <dbReference type="ARBA" id="ARBA00023125"/>
    </source>
</evidence>
<evidence type="ECO:0000256" key="4">
    <source>
        <dbReference type="ARBA" id="ARBA00023163"/>
    </source>
</evidence>
<gene>
    <name evidence="6" type="ORF">CUR86_17585</name>
</gene>
<dbReference type="RefSeq" id="WP_110717621.1">
    <property type="nucleotide sequence ID" value="NZ_PGFS01000001.1"/>
</dbReference>
<accession>A0ABT6I8X0</accession>
<comment type="caution">
    <text evidence="6">The sequence shown here is derived from an EMBL/GenBank/DDBJ whole genome shotgun (WGS) entry which is preliminary data.</text>
</comment>
<sequence>MSSRKITLMGQLGDVDLRLLRIFRKVVECGGFSSAEVELNISRAAISMAMSDLETRLSMRLCQRGRSGFRLTSEGHDVYEATVQLLAAVEDFRTRVNGLHSRLTGELNIGITDNLVTLPDMQVTEALRALKARGDNVHINIRMAPPNDIEMAVLGGSLHAGVVPELKRVAGLDYLALYEEQSALYCSDRHPLFVREAPSVDEIAGYDAVVPSYAQTPEIKRVHEALKPMASATDREGVAFLVLTGSYLGFLPTHFARRWSDHGRMKRLAPDTFEYATRYYAITRKGRPPNLVLESFLEELRSLVEVLPCDRQRSGRHP</sequence>
<proteinExistence type="inferred from homology"/>
<evidence type="ECO:0000256" key="2">
    <source>
        <dbReference type="ARBA" id="ARBA00023015"/>
    </source>
</evidence>
<dbReference type="PANTHER" id="PTHR30126:SF98">
    <property type="entry name" value="HTH-TYPE TRANSCRIPTIONAL ACTIVATOR BAUR"/>
    <property type="match status" value="1"/>
</dbReference>
<evidence type="ECO:0000256" key="1">
    <source>
        <dbReference type="ARBA" id="ARBA00009437"/>
    </source>
</evidence>
<organism evidence="6 7">
    <name type="scientific">Salinicola acroporae</name>
    <dbReference type="NCBI Taxonomy" id="1541440"/>
    <lineage>
        <taxon>Bacteria</taxon>
        <taxon>Pseudomonadati</taxon>
        <taxon>Pseudomonadota</taxon>
        <taxon>Gammaproteobacteria</taxon>
        <taxon>Oceanospirillales</taxon>
        <taxon>Halomonadaceae</taxon>
        <taxon>Salinicola</taxon>
    </lineage>
</organism>
<dbReference type="InterPro" id="IPR005119">
    <property type="entry name" value="LysR_subst-bd"/>
</dbReference>
<dbReference type="SUPFAM" id="SSF53850">
    <property type="entry name" value="Periplasmic binding protein-like II"/>
    <property type="match status" value="1"/>
</dbReference>
<keyword evidence="3" id="KW-0238">DNA-binding</keyword>
<dbReference type="Gene3D" id="1.10.10.10">
    <property type="entry name" value="Winged helix-like DNA-binding domain superfamily/Winged helix DNA-binding domain"/>
    <property type="match status" value="1"/>
</dbReference>
<keyword evidence="7" id="KW-1185">Reference proteome</keyword>
<dbReference type="Pfam" id="PF00126">
    <property type="entry name" value="HTH_1"/>
    <property type="match status" value="1"/>
</dbReference>
<dbReference type="CDD" id="cd05466">
    <property type="entry name" value="PBP2_LTTR_substrate"/>
    <property type="match status" value="1"/>
</dbReference>
<reference evidence="6" key="2">
    <citation type="submission" date="2017-11" db="EMBL/GenBank/DDBJ databases">
        <authorList>
            <person name="Das S.K."/>
        </authorList>
    </citation>
    <scope>NUCLEOTIDE SEQUENCE</scope>
    <source>
        <strain evidence="6">S4-41</strain>
    </source>
</reference>
<dbReference type="PANTHER" id="PTHR30126">
    <property type="entry name" value="HTH-TYPE TRANSCRIPTIONAL REGULATOR"/>
    <property type="match status" value="1"/>
</dbReference>
<keyword evidence="2" id="KW-0805">Transcription regulation</keyword>
<reference evidence="6" key="1">
    <citation type="journal article" date="2015" name="Antonie Van Leeuwenhoek">
        <title>Comparative 16S rRNA signatures and multilocus sequence analysis for the genus Salinicola and description of Salinicola acroporae sp. nov., isolated from coral Acropora digitifera.</title>
        <authorList>
            <person name="Lepcha R.T."/>
            <person name="Poddar A."/>
            <person name="Schumann P."/>
            <person name="Das S.K."/>
        </authorList>
    </citation>
    <scope>NUCLEOTIDE SEQUENCE</scope>
    <source>
        <strain evidence="6">S4-41</strain>
    </source>
</reference>
<protein>
    <submittedName>
        <fullName evidence="6">LysR family transcriptional regulator</fullName>
    </submittedName>
</protein>
<dbReference type="InterPro" id="IPR036390">
    <property type="entry name" value="WH_DNA-bd_sf"/>
</dbReference>
<evidence type="ECO:0000259" key="5">
    <source>
        <dbReference type="PROSITE" id="PS50931"/>
    </source>
</evidence>
<comment type="similarity">
    <text evidence="1">Belongs to the LysR transcriptional regulatory family.</text>
</comment>
<evidence type="ECO:0000313" key="6">
    <source>
        <dbReference type="EMBL" id="MDH4574056.1"/>
    </source>
</evidence>
<feature type="domain" description="HTH lysR-type" evidence="5">
    <location>
        <begin position="15"/>
        <end position="72"/>
    </location>
</feature>
<dbReference type="Pfam" id="PF03466">
    <property type="entry name" value="LysR_substrate"/>
    <property type="match status" value="1"/>
</dbReference>
<dbReference type="Gene3D" id="3.40.190.290">
    <property type="match status" value="1"/>
</dbReference>
<dbReference type="InterPro" id="IPR000847">
    <property type="entry name" value="LysR_HTH_N"/>
</dbReference>
<dbReference type="Proteomes" id="UP001162135">
    <property type="component" value="Unassembled WGS sequence"/>
</dbReference>
<dbReference type="PROSITE" id="PS50931">
    <property type="entry name" value="HTH_LYSR"/>
    <property type="match status" value="1"/>
</dbReference>